<keyword evidence="2" id="KW-1185">Reference proteome</keyword>
<evidence type="ECO:0000313" key="2">
    <source>
        <dbReference type="Proteomes" id="UP000664203"/>
    </source>
</evidence>
<proteinExistence type="predicted"/>
<dbReference type="OrthoDB" id="5395946at2759"/>
<sequence>MPTTTTFSCSHTAVTYSSNPSNPHLPTGTTYPPPKYFSFRCRPCARDKAQLAESNIKANYDPRIEELREMIEKALWSLTRDNPDLKKAIGRKQKEETALMLEKERALIRCWREYKETWE</sequence>
<dbReference type="EMBL" id="CAJPDR010001137">
    <property type="protein sequence ID" value="CAF9943608.1"/>
    <property type="molecule type" value="Genomic_DNA"/>
</dbReference>
<accession>A0A8H3PKM0</accession>
<protein>
    <submittedName>
        <fullName evidence="1">Uncharacterized protein</fullName>
    </submittedName>
</protein>
<gene>
    <name evidence="1" type="ORF">ALECFALPRED_000753</name>
</gene>
<reference evidence="1" key="1">
    <citation type="submission" date="2021-03" db="EMBL/GenBank/DDBJ databases">
        <authorList>
            <person name="Tagirdzhanova G."/>
        </authorList>
    </citation>
    <scope>NUCLEOTIDE SEQUENCE</scope>
</reference>
<evidence type="ECO:0000313" key="1">
    <source>
        <dbReference type="EMBL" id="CAF9943608.1"/>
    </source>
</evidence>
<organism evidence="1 2">
    <name type="scientific">Alectoria fallacina</name>
    <dbReference type="NCBI Taxonomy" id="1903189"/>
    <lineage>
        <taxon>Eukaryota</taxon>
        <taxon>Fungi</taxon>
        <taxon>Dikarya</taxon>
        <taxon>Ascomycota</taxon>
        <taxon>Pezizomycotina</taxon>
        <taxon>Lecanoromycetes</taxon>
        <taxon>OSLEUM clade</taxon>
        <taxon>Lecanoromycetidae</taxon>
        <taxon>Lecanorales</taxon>
        <taxon>Lecanorineae</taxon>
        <taxon>Parmeliaceae</taxon>
        <taxon>Alectoria</taxon>
    </lineage>
</organism>
<dbReference type="AlphaFoldDB" id="A0A8H3PKM0"/>
<comment type="caution">
    <text evidence="1">The sequence shown here is derived from an EMBL/GenBank/DDBJ whole genome shotgun (WGS) entry which is preliminary data.</text>
</comment>
<name>A0A8H3PKM0_9LECA</name>
<dbReference type="Proteomes" id="UP000664203">
    <property type="component" value="Unassembled WGS sequence"/>
</dbReference>